<feature type="domain" description="Polysaccharide chain length determinant N-terminal" evidence="8">
    <location>
        <begin position="26"/>
        <end position="86"/>
    </location>
</feature>
<keyword evidence="6 7" id="KW-0472">Membrane</keyword>
<dbReference type="PANTHER" id="PTHR32309:SF13">
    <property type="entry name" value="FERRIC ENTEROBACTIN TRANSPORT PROTEIN FEPE"/>
    <property type="match status" value="1"/>
</dbReference>
<evidence type="ECO:0000259" key="8">
    <source>
        <dbReference type="Pfam" id="PF02706"/>
    </source>
</evidence>
<evidence type="ECO:0000256" key="6">
    <source>
        <dbReference type="ARBA" id="ARBA00023136"/>
    </source>
</evidence>
<name>A0A2R6Y3P7_9BACL</name>
<evidence type="ECO:0000256" key="7">
    <source>
        <dbReference type="SAM" id="Phobius"/>
    </source>
</evidence>
<dbReference type="EMBL" id="PEBX01000009">
    <property type="protein sequence ID" value="PTQ57306.1"/>
    <property type="molecule type" value="Genomic_DNA"/>
</dbReference>
<evidence type="ECO:0000256" key="3">
    <source>
        <dbReference type="ARBA" id="ARBA00022475"/>
    </source>
</evidence>
<dbReference type="Proteomes" id="UP000244338">
    <property type="component" value="Unassembled WGS sequence"/>
</dbReference>
<dbReference type="InterPro" id="IPR003856">
    <property type="entry name" value="LPS_length_determ_N"/>
</dbReference>
<evidence type="ECO:0000313" key="10">
    <source>
        <dbReference type="Proteomes" id="UP000244338"/>
    </source>
</evidence>
<evidence type="ECO:0000256" key="5">
    <source>
        <dbReference type="ARBA" id="ARBA00022989"/>
    </source>
</evidence>
<dbReference type="Pfam" id="PF02706">
    <property type="entry name" value="Wzz"/>
    <property type="match status" value="1"/>
</dbReference>
<comment type="caution">
    <text evidence="9">The sequence shown here is derived from an EMBL/GenBank/DDBJ whole genome shotgun (WGS) entry which is preliminary data.</text>
</comment>
<dbReference type="PANTHER" id="PTHR32309">
    <property type="entry name" value="TYROSINE-PROTEIN KINASE"/>
    <property type="match status" value="1"/>
</dbReference>
<sequence length="313" mass="36443">MEQASRNQERQPSDYGKEKVYESNHDEIELIDLIRIIWKYRWFLIMTPVIVGVLVYAFSFLLPPTYESSAQILLTNVDDPLYSNPENVKALLLSRDRLLPLMEEFKLPYQTVASFRKALTVESSEKLLTVQMKYSDPKVAQAVINRLLEPVLEESHKVYLEKRGLVESMRASLVSLQQETQESLNRNKATLTAIETQSGLTDVEKDISRARLLDYIVRDEYSLKDYISRIQEIDQRLLNLKEAELIEKPTLPRYPIAPRKGMNAILGFFASFMLALVIIFIREYWLQHRDEFYNKDKQQGTFHKDDSGMPLEG</sequence>
<gene>
    <name evidence="9" type="ORF">BSOLF_1857</name>
</gene>
<reference evidence="10" key="1">
    <citation type="journal article" date="2018" name="Sci. Rep.">
        <title>Lignite coal burning seam in the remote Altai Mountains harbors a hydrogen-driven thermophilic microbial community.</title>
        <authorList>
            <person name="Kadnikov V.V."/>
            <person name="Mardanov A.V."/>
            <person name="Ivasenko D.A."/>
            <person name="Antsiferov D.V."/>
            <person name="Beletsky A.V."/>
            <person name="Karnachuk O.V."/>
            <person name="Ravin N.V."/>
        </authorList>
    </citation>
    <scope>NUCLEOTIDE SEQUENCE [LARGE SCALE GENOMIC DNA]</scope>
</reference>
<comment type="subcellular location">
    <subcellularLocation>
        <location evidence="1">Cell membrane</location>
        <topology evidence="1">Multi-pass membrane protein</topology>
    </subcellularLocation>
</comment>
<keyword evidence="4 7" id="KW-0812">Transmembrane</keyword>
<evidence type="ECO:0000256" key="1">
    <source>
        <dbReference type="ARBA" id="ARBA00004651"/>
    </source>
</evidence>
<organism evidence="9 10">
    <name type="scientific">Candidatus Carbonibacillus altaicus</name>
    <dbReference type="NCBI Taxonomy" id="2163959"/>
    <lineage>
        <taxon>Bacteria</taxon>
        <taxon>Bacillati</taxon>
        <taxon>Bacillota</taxon>
        <taxon>Bacilli</taxon>
        <taxon>Bacillales</taxon>
        <taxon>Candidatus Carbonibacillus</taxon>
    </lineage>
</organism>
<protein>
    <submittedName>
        <fullName evidence="9">Lipopolysaccharide biosynthesis</fullName>
    </submittedName>
</protein>
<accession>A0A2R6Y3P7</accession>
<evidence type="ECO:0000256" key="4">
    <source>
        <dbReference type="ARBA" id="ARBA00022692"/>
    </source>
</evidence>
<evidence type="ECO:0000256" key="2">
    <source>
        <dbReference type="ARBA" id="ARBA00006683"/>
    </source>
</evidence>
<dbReference type="AlphaFoldDB" id="A0A2R6Y3P7"/>
<feature type="transmembrane region" description="Helical" evidence="7">
    <location>
        <begin position="261"/>
        <end position="281"/>
    </location>
</feature>
<dbReference type="GO" id="GO:0005886">
    <property type="term" value="C:plasma membrane"/>
    <property type="evidence" value="ECO:0007669"/>
    <property type="project" value="UniProtKB-SubCell"/>
</dbReference>
<dbReference type="InterPro" id="IPR050445">
    <property type="entry name" value="Bact_polysacc_biosynth/exp"/>
</dbReference>
<dbReference type="GO" id="GO:0004713">
    <property type="term" value="F:protein tyrosine kinase activity"/>
    <property type="evidence" value="ECO:0007669"/>
    <property type="project" value="TreeGrafter"/>
</dbReference>
<evidence type="ECO:0000313" key="9">
    <source>
        <dbReference type="EMBL" id="PTQ57306.1"/>
    </source>
</evidence>
<keyword evidence="5 7" id="KW-1133">Transmembrane helix</keyword>
<feature type="transmembrane region" description="Helical" evidence="7">
    <location>
        <begin position="42"/>
        <end position="62"/>
    </location>
</feature>
<keyword evidence="3" id="KW-1003">Cell membrane</keyword>
<comment type="similarity">
    <text evidence="2">Belongs to the CpsC/CapA family.</text>
</comment>
<proteinExistence type="inferred from homology"/>